<evidence type="ECO:0000259" key="6">
    <source>
        <dbReference type="PROSITE" id="PS50970"/>
    </source>
</evidence>
<proteinExistence type="predicted"/>
<gene>
    <name evidence="7" type="ORF">NKR19_g8669</name>
</gene>
<evidence type="ECO:0000313" key="8">
    <source>
        <dbReference type="Proteomes" id="UP001174691"/>
    </source>
</evidence>
<dbReference type="InterPro" id="IPR051486">
    <property type="entry name" value="Hcy_S-methyltransferase"/>
</dbReference>
<name>A0AA38R5M1_9PEZI</name>
<keyword evidence="1 5" id="KW-0489">Methyltransferase</keyword>
<evidence type="ECO:0000256" key="5">
    <source>
        <dbReference type="PROSITE-ProRule" id="PRU00333"/>
    </source>
</evidence>
<dbReference type="SUPFAM" id="SSF82282">
    <property type="entry name" value="Homocysteine S-methyltransferase"/>
    <property type="match status" value="1"/>
</dbReference>
<dbReference type="GO" id="GO:0033528">
    <property type="term" value="P:S-methylmethionine cycle"/>
    <property type="evidence" value="ECO:0007669"/>
    <property type="project" value="TreeGrafter"/>
</dbReference>
<accession>A0AA38R5M1</accession>
<evidence type="ECO:0000256" key="1">
    <source>
        <dbReference type="ARBA" id="ARBA00022603"/>
    </source>
</evidence>
<sequence>MASLNQETPILILDGGLGTTLEEKYHIRFSSAETPLWSSHLLLTEQGQETLLRCHEDFIRGGADIVSTATYQASIAGFTSTHTPDWPDGVPVERIPGFLGDAVGIAGRASGEGSGTVAALSLGPYGATMVPSQEYAGVYDTEHSGVEGLRAWHAERMGLFARVRGVFAGVEYVAFETVPRVDEVIAVRRVMGDPGLRERMREDRGARGEVRYWISCVFTGENVDGEMTMPDGTTARDVVGAMLDLEVSSVLPWGVGINCTKVEKLPALVGEFEAAVGDVVMRRGLEEWPSLVLYPDGTNGEIYNTVTQKWELPEGVKAPTQSWESQVGQVVQSTRRRCRWRSIVVGGCCKTSPADIARLREAVLGDRDTADYSKGAGRP</sequence>
<comment type="caution">
    <text evidence="7">The sequence shown here is derived from an EMBL/GenBank/DDBJ whole genome shotgun (WGS) entry which is preliminary data.</text>
</comment>
<organism evidence="7 8">
    <name type="scientific">Coniochaeta hoffmannii</name>
    <dbReference type="NCBI Taxonomy" id="91930"/>
    <lineage>
        <taxon>Eukaryota</taxon>
        <taxon>Fungi</taxon>
        <taxon>Dikarya</taxon>
        <taxon>Ascomycota</taxon>
        <taxon>Pezizomycotina</taxon>
        <taxon>Sordariomycetes</taxon>
        <taxon>Sordariomycetidae</taxon>
        <taxon>Coniochaetales</taxon>
        <taxon>Coniochaetaceae</taxon>
        <taxon>Coniochaeta</taxon>
    </lineage>
</organism>
<keyword evidence="8" id="KW-1185">Reference proteome</keyword>
<dbReference type="Gene3D" id="3.20.20.330">
    <property type="entry name" value="Homocysteine-binding-like domain"/>
    <property type="match status" value="1"/>
</dbReference>
<feature type="domain" description="Hcy-binding" evidence="6">
    <location>
        <begin position="1"/>
        <end position="363"/>
    </location>
</feature>
<dbReference type="EMBL" id="JANBVN010000183">
    <property type="protein sequence ID" value="KAJ9134389.1"/>
    <property type="molecule type" value="Genomic_DNA"/>
</dbReference>
<dbReference type="AlphaFoldDB" id="A0AA38R5M1"/>
<keyword evidence="3 5" id="KW-0479">Metal-binding</keyword>
<dbReference type="GO" id="GO:0032259">
    <property type="term" value="P:methylation"/>
    <property type="evidence" value="ECO:0007669"/>
    <property type="project" value="UniProtKB-KW"/>
</dbReference>
<keyword evidence="2 5" id="KW-0808">Transferase</keyword>
<dbReference type="GO" id="GO:0008898">
    <property type="term" value="F:S-adenosylmethionine-homocysteine S-methyltransferase activity"/>
    <property type="evidence" value="ECO:0007669"/>
    <property type="project" value="TreeGrafter"/>
</dbReference>
<feature type="binding site" evidence="5">
    <location>
        <position position="259"/>
    </location>
    <ligand>
        <name>Zn(2+)</name>
        <dbReference type="ChEBI" id="CHEBI:29105"/>
    </ligand>
</feature>
<dbReference type="GO" id="GO:0009086">
    <property type="term" value="P:methionine biosynthetic process"/>
    <property type="evidence" value="ECO:0007669"/>
    <property type="project" value="TreeGrafter"/>
</dbReference>
<reference evidence="7" key="1">
    <citation type="submission" date="2022-07" db="EMBL/GenBank/DDBJ databases">
        <title>Fungi with potential for degradation of polypropylene.</title>
        <authorList>
            <person name="Gostincar C."/>
        </authorList>
    </citation>
    <scope>NUCLEOTIDE SEQUENCE</scope>
    <source>
        <strain evidence="7">EXF-13287</strain>
    </source>
</reference>
<dbReference type="Proteomes" id="UP001174691">
    <property type="component" value="Unassembled WGS sequence"/>
</dbReference>
<dbReference type="InterPro" id="IPR036589">
    <property type="entry name" value="HCY_dom_sf"/>
</dbReference>
<feature type="binding site" evidence="5">
    <location>
        <position position="349"/>
    </location>
    <ligand>
        <name>Zn(2+)</name>
        <dbReference type="ChEBI" id="CHEBI:29105"/>
    </ligand>
</feature>
<protein>
    <submittedName>
        <fullName evidence="7">Homocysteine S-methyltransferase</fullName>
    </submittedName>
</protein>
<dbReference type="PANTHER" id="PTHR46015">
    <property type="entry name" value="ZGC:172121"/>
    <property type="match status" value="1"/>
</dbReference>
<keyword evidence="4 5" id="KW-0862">Zinc</keyword>
<dbReference type="Pfam" id="PF02574">
    <property type="entry name" value="S-methyl_trans"/>
    <property type="match status" value="1"/>
</dbReference>
<dbReference type="PROSITE" id="PS50970">
    <property type="entry name" value="HCY"/>
    <property type="match status" value="1"/>
</dbReference>
<feature type="binding site" evidence="5">
    <location>
        <position position="348"/>
    </location>
    <ligand>
        <name>Zn(2+)</name>
        <dbReference type="ChEBI" id="CHEBI:29105"/>
    </ligand>
</feature>
<evidence type="ECO:0000256" key="4">
    <source>
        <dbReference type="ARBA" id="ARBA00022833"/>
    </source>
</evidence>
<comment type="cofactor">
    <cofactor evidence="5">
        <name>Zn(2+)</name>
        <dbReference type="ChEBI" id="CHEBI:29105"/>
    </cofactor>
</comment>
<evidence type="ECO:0000313" key="7">
    <source>
        <dbReference type="EMBL" id="KAJ9134389.1"/>
    </source>
</evidence>
<dbReference type="PANTHER" id="PTHR46015:SF1">
    <property type="entry name" value="HOMOCYSTEINE S-METHYLTRANSFERASE-LIKE ISOFORM 1"/>
    <property type="match status" value="1"/>
</dbReference>
<evidence type="ECO:0000256" key="2">
    <source>
        <dbReference type="ARBA" id="ARBA00022679"/>
    </source>
</evidence>
<dbReference type="InterPro" id="IPR003726">
    <property type="entry name" value="HCY_dom"/>
</dbReference>
<evidence type="ECO:0000256" key="3">
    <source>
        <dbReference type="ARBA" id="ARBA00022723"/>
    </source>
</evidence>
<dbReference type="GO" id="GO:0046872">
    <property type="term" value="F:metal ion binding"/>
    <property type="evidence" value="ECO:0007669"/>
    <property type="project" value="UniProtKB-KW"/>
</dbReference>